<accession>A0A382WGX3</accession>
<feature type="transmembrane region" description="Helical" evidence="1">
    <location>
        <begin position="20"/>
        <end position="43"/>
    </location>
</feature>
<proteinExistence type="predicted"/>
<reference evidence="2" key="1">
    <citation type="submission" date="2018-05" db="EMBL/GenBank/DDBJ databases">
        <authorList>
            <person name="Lanie J.A."/>
            <person name="Ng W.-L."/>
            <person name="Kazmierczak K.M."/>
            <person name="Andrzejewski T.M."/>
            <person name="Davidsen T.M."/>
            <person name="Wayne K.J."/>
            <person name="Tettelin H."/>
            <person name="Glass J.I."/>
            <person name="Rusch D."/>
            <person name="Podicherti R."/>
            <person name="Tsui H.-C.T."/>
            <person name="Winkler M.E."/>
        </authorList>
    </citation>
    <scope>NUCLEOTIDE SEQUENCE</scope>
</reference>
<keyword evidence="1" id="KW-0812">Transmembrane</keyword>
<dbReference type="EMBL" id="UINC01159655">
    <property type="protein sequence ID" value="SVD57870.1"/>
    <property type="molecule type" value="Genomic_DNA"/>
</dbReference>
<feature type="non-terminal residue" evidence="2">
    <location>
        <position position="112"/>
    </location>
</feature>
<gene>
    <name evidence="2" type="ORF">METZ01_LOCUS410724</name>
</gene>
<protein>
    <submittedName>
        <fullName evidence="2">Uncharacterized protein</fullName>
    </submittedName>
</protein>
<evidence type="ECO:0000313" key="2">
    <source>
        <dbReference type="EMBL" id="SVD57870.1"/>
    </source>
</evidence>
<name>A0A382WGX3_9ZZZZ</name>
<sequence length="112" mass="13446">MLIKKKFFNYNYLLFIKSLFTKFLFGLGFIFLILIFLFFIYYFSSGLSKAYSPKIFIIKVNEKILDQYLGINILKLNDYIDLTKIKIKYLFIKPKIEQLNLEVGQKTIFQIE</sequence>
<evidence type="ECO:0000256" key="1">
    <source>
        <dbReference type="SAM" id="Phobius"/>
    </source>
</evidence>
<dbReference type="AlphaFoldDB" id="A0A382WGX3"/>
<keyword evidence="1" id="KW-0472">Membrane</keyword>
<keyword evidence="1" id="KW-1133">Transmembrane helix</keyword>
<organism evidence="2">
    <name type="scientific">marine metagenome</name>
    <dbReference type="NCBI Taxonomy" id="408172"/>
    <lineage>
        <taxon>unclassified sequences</taxon>
        <taxon>metagenomes</taxon>
        <taxon>ecological metagenomes</taxon>
    </lineage>
</organism>